<gene>
    <name evidence="1" type="ORF">B7C62_31580</name>
</gene>
<evidence type="ECO:0008006" key="3">
    <source>
        <dbReference type="Google" id="ProtNLM"/>
    </source>
</evidence>
<sequence>MPGAERLLELLIRHRVVVFDLDGVLVDSNELKAECMGEALSPLGTARVTPFLEEFRATFGRSRREHFAAFHRDYLGRPDEGEEFETFYERYAGAYAALLRDRYPNAPLCAHADLLVKELVTRGLPLYVATGTLTGEARRVLEGHGLLDSFRGVLGGERPKWQRLGEILADVGLPPSAAVLVGDSRQDLLAAHRAGTSFQLVTRYGFFGHDRVLTGAEAQGSRWAVDLLPDGPVSAPVTDLSARSIDQKAPDGP</sequence>
<dbReference type="Gene3D" id="1.10.150.240">
    <property type="entry name" value="Putative phosphatase, domain 2"/>
    <property type="match status" value="1"/>
</dbReference>
<dbReference type="PANTHER" id="PTHR43434:SF1">
    <property type="entry name" value="PHOSPHOGLYCOLATE PHOSPHATASE"/>
    <property type="match status" value="1"/>
</dbReference>
<keyword evidence="2" id="KW-1185">Reference proteome</keyword>
<dbReference type="Proteomes" id="UP000192251">
    <property type="component" value="Chromosome"/>
</dbReference>
<dbReference type="EMBL" id="CP020563">
    <property type="protein sequence ID" value="ARF76319.1"/>
    <property type="molecule type" value="Genomic_DNA"/>
</dbReference>
<dbReference type="InterPro" id="IPR023198">
    <property type="entry name" value="PGP-like_dom2"/>
</dbReference>
<dbReference type="SUPFAM" id="SSF56784">
    <property type="entry name" value="HAD-like"/>
    <property type="match status" value="1"/>
</dbReference>
<dbReference type="InterPro" id="IPR036412">
    <property type="entry name" value="HAD-like_sf"/>
</dbReference>
<dbReference type="SFLD" id="SFLDG01129">
    <property type="entry name" value="C1.5:_HAD__Beta-PGM__Phosphata"/>
    <property type="match status" value="1"/>
</dbReference>
<accession>A0ABC8C134</accession>
<dbReference type="Gene3D" id="3.40.50.1000">
    <property type="entry name" value="HAD superfamily/HAD-like"/>
    <property type="match status" value="1"/>
</dbReference>
<dbReference type="SFLD" id="SFLDS00003">
    <property type="entry name" value="Haloacid_Dehalogenase"/>
    <property type="match status" value="1"/>
</dbReference>
<dbReference type="PANTHER" id="PTHR43434">
    <property type="entry name" value="PHOSPHOGLYCOLATE PHOSPHATASE"/>
    <property type="match status" value="1"/>
</dbReference>
<proteinExistence type="predicted"/>
<dbReference type="InterPro" id="IPR050155">
    <property type="entry name" value="HAD-like_hydrolase_sf"/>
</dbReference>
<name>A0ABC8C134_9ACTN</name>
<evidence type="ECO:0000313" key="2">
    <source>
        <dbReference type="Proteomes" id="UP000192251"/>
    </source>
</evidence>
<dbReference type="RefSeq" id="WP_084751721.1">
    <property type="nucleotide sequence ID" value="NZ_CP020563.1"/>
</dbReference>
<evidence type="ECO:0000313" key="1">
    <source>
        <dbReference type="EMBL" id="ARF76319.1"/>
    </source>
</evidence>
<dbReference type="InterPro" id="IPR023214">
    <property type="entry name" value="HAD_sf"/>
</dbReference>
<organism evidence="1 2">
    <name type="scientific">Kitasatospora albolonga</name>
    <dbReference type="NCBI Taxonomy" id="68173"/>
    <lineage>
        <taxon>Bacteria</taxon>
        <taxon>Bacillati</taxon>
        <taxon>Actinomycetota</taxon>
        <taxon>Actinomycetes</taxon>
        <taxon>Kitasatosporales</taxon>
        <taxon>Streptomycetaceae</taxon>
        <taxon>Kitasatospora</taxon>
    </lineage>
</organism>
<dbReference type="KEGG" id="kab:B7C62_31580"/>
<dbReference type="GO" id="GO:0003824">
    <property type="term" value="F:catalytic activity"/>
    <property type="evidence" value="ECO:0007669"/>
    <property type="project" value="UniProtKB-ARBA"/>
</dbReference>
<reference evidence="1 2" key="1">
    <citation type="submission" date="2017-04" db="EMBL/GenBank/DDBJ databases">
        <title>The complete genome sequence of Streptomyces albolongus YIM 101047, the producer of novel bafilomycins and novel odoriferous sesquiterpenoids.</title>
        <authorList>
            <person name="Yin M."/>
            <person name="Jiang Y."/>
        </authorList>
    </citation>
    <scope>NUCLEOTIDE SEQUENCE [LARGE SCALE GENOMIC DNA]</scope>
    <source>
        <strain evidence="1 2">YIM 101047</strain>
    </source>
</reference>
<dbReference type="Pfam" id="PF00702">
    <property type="entry name" value="Hydrolase"/>
    <property type="match status" value="1"/>
</dbReference>
<dbReference type="AlphaFoldDB" id="A0ABC8C134"/>
<protein>
    <recommendedName>
        <fullName evidence="3">Haloacid dehalogenase</fullName>
    </recommendedName>
</protein>